<keyword evidence="5" id="KW-1185">Reference proteome</keyword>
<dbReference type="EMBL" id="LVLJ01000572">
    <property type="protein sequence ID" value="OAE33736.1"/>
    <property type="molecule type" value="Genomic_DNA"/>
</dbReference>
<proteinExistence type="predicted"/>
<gene>
    <name evidence="4" type="ORF">AXG93_2884s1090</name>
</gene>
<comment type="caution">
    <text evidence="4">The sequence shown here is derived from an EMBL/GenBank/DDBJ whole genome shotgun (WGS) entry which is preliminary data.</text>
</comment>
<protein>
    <recommendedName>
        <fullName evidence="3">C2 NT-type domain-containing protein</fullName>
    </recommendedName>
</protein>
<feature type="region of interest" description="Disordered" evidence="2">
    <location>
        <begin position="893"/>
        <end position="944"/>
    </location>
</feature>
<evidence type="ECO:0000313" key="5">
    <source>
        <dbReference type="Proteomes" id="UP000077202"/>
    </source>
</evidence>
<feature type="coiled-coil region" evidence="1">
    <location>
        <begin position="754"/>
        <end position="806"/>
    </location>
</feature>
<name>A0A176WNA3_MARPO</name>
<organism evidence="4 5">
    <name type="scientific">Marchantia polymorpha subsp. ruderalis</name>
    <dbReference type="NCBI Taxonomy" id="1480154"/>
    <lineage>
        <taxon>Eukaryota</taxon>
        <taxon>Viridiplantae</taxon>
        <taxon>Streptophyta</taxon>
        <taxon>Embryophyta</taxon>
        <taxon>Marchantiophyta</taxon>
        <taxon>Marchantiopsida</taxon>
        <taxon>Marchantiidae</taxon>
        <taxon>Marchantiales</taxon>
        <taxon>Marchantiaceae</taxon>
        <taxon>Marchantia</taxon>
    </lineage>
</organism>
<evidence type="ECO:0000313" key="4">
    <source>
        <dbReference type="EMBL" id="OAE33736.1"/>
    </source>
</evidence>
<feature type="compositionally biased region" description="Low complexity" evidence="2">
    <location>
        <begin position="905"/>
        <end position="918"/>
    </location>
</feature>
<feature type="compositionally biased region" description="Acidic residues" evidence="2">
    <location>
        <begin position="212"/>
        <end position="232"/>
    </location>
</feature>
<feature type="compositionally biased region" description="Basic and acidic residues" evidence="2">
    <location>
        <begin position="564"/>
        <end position="578"/>
    </location>
</feature>
<feature type="compositionally biased region" description="Low complexity" evidence="2">
    <location>
        <begin position="177"/>
        <end position="196"/>
    </location>
</feature>
<feature type="compositionally biased region" description="Low complexity" evidence="2">
    <location>
        <begin position="587"/>
        <end position="602"/>
    </location>
</feature>
<dbReference type="PANTHER" id="PTHR31344:SF11">
    <property type="entry name" value="NUCLEOLAR PROTEIN GAR2-LIKE PROTEIN"/>
    <property type="match status" value="1"/>
</dbReference>
<dbReference type="InterPro" id="IPR021827">
    <property type="entry name" value="Nup186/Nup192/Nup205"/>
</dbReference>
<feature type="compositionally biased region" description="Low complexity" evidence="2">
    <location>
        <begin position="479"/>
        <end position="497"/>
    </location>
</feature>
<sequence>MVLGLGSKKKGQPVKLEFLILIHEIKPWKPVQSAKTPLVLQWQRGDKRSGKSKIVVPDEDGRIVFNESFKLPAKLVREPEGKGKNAGVVKFQKKTVVFNLLEATTDRQLARCIVDLGEFGDADTAVEANSPLSTGKKVVSGGSPSLFFKIGLHGKKEEPRTSISARVSFGSKAAATAPAPAPAKAPAVSSKAAVEPALDEETRKSLVAALMSDEDDDNDSIASFTDDEEDGTSESAPKARASTSKSDVSGSAAKAPSPVSHPSPARPEVSKVSAPPSHPPPSPRRDPPKVSAAPSHPPLSPRPERVSTPPSHPPPPRPDASKVSGPPSHPPPARPDASRASAPPSHPPPTRPETPKASPPKSVAQSAKPDVPKSPPPTSIPSPARGDASKSSQSTPPKRDPGEALRSSASPVEKRADASRATGLFSSGNRSPASSVDSSNNGPKVSKGSSAAAETGTNASRVNKSTKLSAEEQEEELRASLFSSDADSRSSKSSKSSVNAPEPARAPLGLFSSGTTNAAGRGGRSSPTPSEGSRSPLVSKDSSRGSSPSDTKAASEVAGSDIAKASKSEVPAEKDRTQKSSIPLPPASAKAAAAAAATAYAAKNSYRTRGKSYDFTFDSGSSEDSLSPNSNGARSPIQSPLLSAQSGTLHSRSPSYSRTQKTVLPQGPEVSMDAKQPVSQKEEKREESKSIPSKEEGRKSYDRRDEKPETRRSVDLRRDDIGPVKSIPPKRDEFMNDDDGEAVSVLGSAKANLARVEKKALDELRNKVANAEAKLLEANQRAQEQARQLSQQVERLEGELRETGAMEVALYCVVAEHGNSSHKLHTPARRLARLYMHASKQWSPERKAGTAKNCVAGLVTVAKACGTDVSRLSFWWSNVVALRAVIAQAYDTGGPDNSQVGSTDATASTNSNGNGSASWARKSLTSRKSFSRQDSKLLSPKPLPSDWQQPGTFITALEKIEGWIYTKIIESLWWQAMIPRMQKGVDPSAPTSPRGLSILSPAALAEFTNKAKEDFNKMAGDVTGMFVKKHDRTASVSLPELGDARQGNVSVEIWKKAMKDALCRLCPVRGAGHECGCLPMLIKTAIEGCCARLDVALFNAILRDEGDDVPTDPISDPVSDPSVLPISPGGLSFGGGSQLKNVVVTWSTFIHGLVSLKEPTFAPEAENGDSSPEMDDPEKLPKLFNLIKATGDLLMLPKDFLTDRAFRKEEAKREAEKMASVFKVLKTTGDILQLPKEMLMDKSLRREICPMLSLHLVRRILVNFVPDEFAPDPISPSLLAALNAESEEEVKQYLVDKFVSTEQAAIERQRNGEADESSVAMATAPPVVYPVPSAFYVWSWIGEANSNAATWGRSSNSLLRKGYTSDEDLEVMEQLQENNASSKLDVILGSSRPSSVSTSNGEHSEGIMKSRQSFGEEIGASRRFQLLKPVWGTQ</sequence>
<feature type="compositionally biased region" description="Polar residues" evidence="2">
    <location>
        <begin position="895"/>
        <end position="904"/>
    </location>
</feature>
<accession>A0A176WNA3</accession>
<evidence type="ECO:0000256" key="1">
    <source>
        <dbReference type="SAM" id="Coils"/>
    </source>
</evidence>
<dbReference type="PANTHER" id="PTHR31344">
    <property type="entry name" value="NUCLEAR PORE COMPLEX PROTEIN NUP205"/>
    <property type="match status" value="1"/>
</dbReference>
<feature type="domain" description="C2 NT-type" evidence="3">
    <location>
        <begin position="6"/>
        <end position="154"/>
    </location>
</feature>
<reference evidence="4" key="1">
    <citation type="submission" date="2016-03" db="EMBL/GenBank/DDBJ databases">
        <title>Mechanisms controlling the formation of the plant cell surface in tip-growing cells are functionally conserved among land plants.</title>
        <authorList>
            <person name="Honkanen S."/>
            <person name="Jones V.A."/>
            <person name="Morieri G."/>
            <person name="Champion C."/>
            <person name="Hetherington A.J."/>
            <person name="Kelly S."/>
            <person name="Saint-Marcoux D."/>
            <person name="Proust H."/>
            <person name="Prescott H."/>
            <person name="Dolan L."/>
        </authorList>
    </citation>
    <scope>NUCLEOTIDE SEQUENCE [LARGE SCALE GENOMIC DNA]</scope>
    <source>
        <tissue evidence="4">Whole gametophyte</tissue>
    </source>
</reference>
<evidence type="ECO:0000259" key="3">
    <source>
        <dbReference type="PROSITE" id="PS51840"/>
    </source>
</evidence>
<evidence type="ECO:0000256" key="2">
    <source>
        <dbReference type="SAM" id="MobiDB-lite"/>
    </source>
</evidence>
<feature type="compositionally biased region" description="Polar residues" evidence="2">
    <location>
        <begin position="455"/>
        <end position="468"/>
    </location>
</feature>
<dbReference type="PROSITE" id="PS51840">
    <property type="entry name" value="C2_NT"/>
    <property type="match status" value="1"/>
</dbReference>
<feature type="region of interest" description="Disordered" evidence="2">
    <location>
        <begin position="177"/>
        <end position="199"/>
    </location>
</feature>
<dbReference type="PRINTS" id="PR01217">
    <property type="entry name" value="PRICHEXTENSN"/>
</dbReference>
<feature type="region of interest" description="Disordered" evidence="2">
    <location>
        <begin position="211"/>
        <end position="738"/>
    </location>
</feature>
<feature type="compositionally biased region" description="Polar residues" evidence="2">
    <location>
        <begin position="618"/>
        <end position="663"/>
    </location>
</feature>
<dbReference type="GO" id="GO:0005643">
    <property type="term" value="C:nuclear pore"/>
    <property type="evidence" value="ECO:0007669"/>
    <property type="project" value="InterPro"/>
</dbReference>
<feature type="compositionally biased region" description="Basic and acidic residues" evidence="2">
    <location>
        <begin position="680"/>
        <end position="722"/>
    </location>
</feature>
<dbReference type="InterPro" id="IPR019448">
    <property type="entry name" value="NT-C2"/>
</dbReference>
<keyword evidence="1" id="KW-0175">Coiled coil</keyword>
<dbReference type="Pfam" id="PF10358">
    <property type="entry name" value="NT-C2"/>
    <property type="match status" value="1"/>
</dbReference>
<dbReference type="Proteomes" id="UP000077202">
    <property type="component" value="Unassembled WGS sequence"/>
</dbReference>
<feature type="compositionally biased region" description="Polar residues" evidence="2">
    <location>
        <begin position="424"/>
        <end position="449"/>
    </location>
</feature>